<evidence type="ECO:0000256" key="1">
    <source>
        <dbReference type="ARBA" id="ARBA00006484"/>
    </source>
</evidence>
<keyword evidence="2" id="KW-0560">Oxidoreductase</keyword>
<dbReference type="AlphaFoldDB" id="A0A2S2CS14"/>
<dbReference type="Pfam" id="PF00106">
    <property type="entry name" value="adh_short"/>
    <property type="match status" value="1"/>
</dbReference>
<feature type="transmembrane region" description="Helical" evidence="5">
    <location>
        <begin position="312"/>
        <end position="334"/>
    </location>
</feature>
<dbReference type="Proteomes" id="UP000245629">
    <property type="component" value="Chromosome 2"/>
</dbReference>
<dbReference type="InterPro" id="IPR057326">
    <property type="entry name" value="KR_dom"/>
</dbReference>
<dbReference type="PROSITE" id="PS00061">
    <property type="entry name" value="ADH_SHORT"/>
    <property type="match status" value="1"/>
</dbReference>
<feature type="region of interest" description="Disordered" evidence="4">
    <location>
        <begin position="269"/>
        <end position="291"/>
    </location>
</feature>
<dbReference type="PANTHER" id="PTHR44196">
    <property type="entry name" value="DEHYDROGENASE/REDUCTASE SDR FAMILY MEMBER 7B"/>
    <property type="match status" value="1"/>
</dbReference>
<keyword evidence="5" id="KW-0812">Transmembrane</keyword>
<keyword evidence="5" id="KW-0472">Membrane</keyword>
<dbReference type="KEGG" id="azz:DEW08_14445"/>
<dbReference type="InterPro" id="IPR036291">
    <property type="entry name" value="NAD(P)-bd_dom_sf"/>
</dbReference>
<dbReference type="CDD" id="cd05360">
    <property type="entry name" value="SDR_c3"/>
    <property type="match status" value="1"/>
</dbReference>
<dbReference type="PANTHER" id="PTHR44196:SF1">
    <property type="entry name" value="DEHYDROGENASE_REDUCTASE SDR FAMILY MEMBER 7B"/>
    <property type="match status" value="1"/>
</dbReference>
<evidence type="ECO:0000256" key="5">
    <source>
        <dbReference type="SAM" id="Phobius"/>
    </source>
</evidence>
<organism evidence="7 8">
    <name type="scientific">Azospirillum thermophilum</name>
    <dbReference type="NCBI Taxonomy" id="2202148"/>
    <lineage>
        <taxon>Bacteria</taxon>
        <taxon>Pseudomonadati</taxon>
        <taxon>Pseudomonadota</taxon>
        <taxon>Alphaproteobacteria</taxon>
        <taxon>Rhodospirillales</taxon>
        <taxon>Azospirillaceae</taxon>
        <taxon>Azospirillum</taxon>
    </lineage>
</organism>
<evidence type="ECO:0000313" key="7">
    <source>
        <dbReference type="EMBL" id="AWK87259.1"/>
    </source>
</evidence>
<keyword evidence="8" id="KW-1185">Reference proteome</keyword>
<dbReference type="Gene3D" id="3.40.50.720">
    <property type="entry name" value="NAD(P)-binding Rossmann-like Domain"/>
    <property type="match status" value="1"/>
</dbReference>
<protein>
    <submittedName>
        <fullName evidence="7">Short-chain dehydrogenase</fullName>
    </submittedName>
</protein>
<dbReference type="SUPFAM" id="SSF51735">
    <property type="entry name" value="NAD(P)-binding Rossmann-fold domains"/>
    <property type="match status" value="1"/>
</dbReference>
<dbReference type="PRINTS" id="PR00081">
    <property type="entry name" value="GDHRDH"/>
</dbReference>
<dbReference type="NCBIfam" id="NF005495">
    <property type="entry name" value="PRK07109.1"/>
    <property type="match status" value="1"/>
</dbReference>
<evidence type="ECO:0000256" key="2">
    <source>
        <dbReference type="ARBA" id="ARBA00023002"/>
    </source>
</evidence>
<dbReference type="EMBL" id="CP029353">
    <property type="protein sequence ID" value="AWK87259.1"/>
    <property type="molecule type" value="Genomic_DNA"/>
</dbReference>
<accession>A0A2S2CS14</accession>
<dbReference type="GO" id="GO:0016020">
    <property type="term" value="C:membrane"/>
    <property type="evidence" value="ECO:0007669"/>
    <property type="project" value="TreeGrafter"/>
</dbReference>
<evidence type="ECO:0000259" key="6">
    <source>
        <dbReference type="SMART" id="SM00822"/>
    </source>
</evidence>
<dbReference type="RefSeq" id="WP_109328205.1">
    <property type="nucleotide sequence ID" value="NZ_CP029353.1"/>
</dbReference>
<dbReference type="GO" id="GO:0016491">
    <property type="term" value="F:oxidoreductase activity"/>
    <property type="evidence" value="ECO:0007669"/>
    <property type="project" value="UniProtKB-KW"/>
</dbReference>
<dbReference type="OrthoDB" id="9781689at2"/>
<reference evidence="8" key="1">
    <citation type="submission" date="2018-05" db="EMBL/GenBank/DDBJ databases">
        <title>Azospirillum thermophila sp. nov., a novel isolated from hot spring.</title>
        <authorList>
            <person name="Zhao Z."/>
        </authorList>
    </citation>
    <scope>NUCLEOTIDE SEQUENCE [LARGE SCALE GENOMIC DNA]</scope>
    <source>
        <strain evidence="8">CFH 70021</strain>
    </source>
</reference>
<feature type="domain" description="Ketoreductase" evidence="6">
    <location>
        <begin position="11"/>
        <end position="191"/>
    </location>
</feature>
<keyword evidence="5" id="KW-1133">Transmembrane helix</keyword>
<dbReference type="InterPro" id="IPR020904">
    <property type="entry name" value="Sc_DH/Rdtase_CS"/>
</dbReference>
<dbReference type="InterPro" id="IPR002347">
    <property type="entry name" value="SDR_fam"/>
</dbReference>
<dbReference type="SMART" id="SM00822">
    <property type="entry name" value="PKS_KR"/>
    <property type="match status" value="1"/>
</dbReference>
<evidence type="ECO:0000313" key="8">
    <source>
        <dbReference type="Proteomes" id="UP000245629"/>
    </source>
</evidence>
<proteinExistence type="inferred from homology"/>
<gene>
    <name evidence="7" type="ORF">DEW08_14445</name>
</gene>
<name>A0A2S2CS14_9PROT</name>
<dbReference type="PRINTS" id="PR00080">
    <property type="entry name" value="SDRFAMILY"/>
</dbReference>
<sequence length="388" mass="42263">MRLTLKPIDAQTIVITGATSGIGLATARMAAQRGARLVLTARDRDALGRLCEEIRADGGDAVHCVADVADPAALKQVADLAVRTHGGIDCWVNNAGVSIYGRIEETPVEDHRRLFETDYWGVVNGSIAALPHLRRNGGALINVGSALSDRAIPLQGPYSAAKHAVKGFTDALRMELEADDAHISVTLIKPAAIDTLYEEHARNLLESEPLNPAPVYAPELVAKAILHAAEHPVRDLYVGSAAKLFSLSETFMPRLTDYAMERTLTRWQRAGGPKRQRGDALYGPAGDGRTRAGRHRFVRETSLYTEAQMHPWISAALVAGFGVLAGAAIARGWVRSGEPRHTWHEPHPDRAVERRRGDADLGYGRRTLGHNAKPAWLATSEREVTFRE</sequence>
<evidence type="ECO:0000256" key="4">
    <source>
        <dbReference type="SAM" id="MobiDB-lite"/>
    </source>
</evidence>
<comment type="similarity">
    <text evidence="1 3">Belongs to the short-chain dehydrogenases/reductases (SDR) family.</text>
</comment>
<evidence type="ECO:0000256" key="3">
    <source>
        <dbReference type="RuleBase" id="RU000363"/>
    </source>
</evidence>